<dbReference type="Proteomes" id="UP000030341">
    <property type="component" value="Chromosome 2"/>
</dbReference>
<dbReference type="GO" id="GO:0030295">
    <property type="term" value="F:protein kinase activator activity"/>
    <property type="evidence" value="ECO:0007669"/>
    <property type="project" value="TreeGrafter"/>
</dbReference>
<evidence type="ECO:0000256" key="4">
    <source>
        <dbReference type="ARBA" id="ARBA00022553"/>
    </source>
</evidence>
<dbReference type="GO" id="GO:0005524">
    <property type="term" value="F:ATP binding"/>
    <property type="evidence" value="ECO:0007669"/>
    <property type="project" value="UniProtKB-KW"/>
</dbReference>
<dbReference type="CDD" id="cd00082">
    <property type="entry name" value="HisKA"/>
    <property type="match status" value="1"/>
</dbReference>
<dbReference type="GO" id="GO:0016020">
    <property type="term" value="C:membrane"/>
    <property type="evidence" value="ECO:0007669"/>
    <property type="project" value="UniProtKB-SubCell"/>
</dbReference>
<evidence type="ECO:0000256" key="1">
    <source>
        <dbReference type="ARBA" id="ARBA00000085"/>
    </source>
</evidence>
<dbReference type="InterPro" id="IPR005467">
    <property type="entry name" value="His_kinase_dom"/>
</dbReference>
<dbReference type="SUPFAM" id="SSF55874">
    <property type="entry name" value="ATPase domain of HSP90 chaperone/DNA topoisomerase II/histidine kinase"/>
    <property type="match status" value="1"/>
</dbReference>
<feature type="transmembrane region" description="Helical" evidence="10">
    <location>
        <begin position="162"/>
        <end position="182"/>
    </location>
</feature>
<feature type="transmembrane region" description="Helical" evidence="10">
    <location>
        <begin position="12"/>
        <end position="32"/>
    </location>
</feature>
<evidence type="ECO:0000259" key="12">
    <source>
        <dbReference type="PROSITE" id="PS50885"/>
    </source>
</evidence>
<reference evidence="13 14" key="1">
    <citation type="submission" date="2014-11" db="EMBL/GenBank/DDBJ databases">
        <title>Complete Genome Sequence of Pseudoalteromonas sp. Strain OCN003 Isolated from Kaneohe Bay, Oahu, Hawaii.</title>
        <authorList>
            <person name="Beurmann S."/>
            <person name="Videau P."/>
            <person name="Ushijima B."/>
            <person name="Smith A.M."/>
            <person name="Aeby G.S."/>
            <person name="Callahan S.M."/>
            <person name="Belcaid M."/>
        </authorList>
    </citation>
    <scope>NUCLEOTIDE SEQUENCE [LARGE SCALE GENOMIC DNA]</scope>
    <source>
        <strain evidence="13 14">OCN003</strain>
    </source>
</reference>
<proteinExistence type="predicted"/>
<dbReference type="Gene3D" id="3.30.565.10">
    <property type="entry name" value="Histidine kinase-like ATPase, C-terminal domain"/>
    <property type="match status" value="1"/>
</dbReference>
<dbReference type="InterPro" id="IPR036097">
    <property type="entry name" value="HisK_dim/P_sf"/>
</dbReference>
<gene>
    <name evidence="13" type="ORF">OM33_17340</name>
</gene>
<keyword evidence="10" id="KW-0812">Transmembrane</keyword>
<dbReference type="PANTHER" id="PTHR42878">
    <property type="entry name" value="TWO-COMPONENT HISTIDINE KINASE"/>
    <property type="match status" value="1"/>
</dbReference>
<evidence type="ECO:0000256" key="3">
    <source>
        <dbReference type="ARBA" id="ARBA00012438"/>
    </source>
</evidence>
<dbReference type="Pfam" id="PF02518">
    <property type="entry name" value="HATPase_c"/>
    <property type="match status" value="1"/>
</dbReference>
<dbReference type="GO" id="GO:0007234">
    <property type="term" value="P:osmosensory signaling via phosphorelay pathway"/>
    <property type="evidence" value="ECO:0007669"/>
    <property type="project" value="TreeGrafter"/>
</dbReference>
<dbReference type="RefSeq" id="WP_040135440.1">
    <property type="nucleotide sequence ID" value="NZ_CP009889.1"/>
</dbReference>
<dbReference type="InterPro" id="IPR004358">
    <property type="entry name" value="Sig_transdc_His_kin-like_C"/>
</dbReference>
<keyword evidence="9" id="KW-0902">Two-component regulatory system</keyword>
<comment type="catalytic activity">
    <reaction evidence="1">
        <text>ATP + protein L-histidine = ADP + protein N-phospho-L-histidine.</text>
        <dbReference type="EC" id="2.7.13.3"/>
    </reaction>
</comment>
<dbReference type="InterPro" id="IPR036890">
    <property type="entry name" value="HATPase_C_sf"/>
</dbReference>
<name>A0A0A7EJP4_9GAMM</name>
<dbReference type="OrthoDB" id="9804645at2"/>
<dbReference type="AlphaFoldDB" id="A0A0A7EJP4"/>
<keyword evidence="7 13" id="KW-0418">Kinase</keyword>
<feature type="domain" description="Histidine kinase" evidence="11">
    <location>
        <begin position="242"/>
        <end position="451"/>
    </location>
</feature>
<dbReference type="KEGG" id="pseo:OM33_17340"/>
<keyword evidence="6" id="KW-0547">Nucleotide-binding</keyword>
<dbReference type="CDD" id="cd00075">
    <property type="entry name" value="HATPase"/>
    <property type="match status" value="1"/>
</dbReference>
<comment type="subcellular location">
    <subcellularLocation>
        <location evidence="2">Membrane</location>
    </subcellularLocation>
</comment>
<keyword evidence="8" id="KW-0067">ATP-binding</keyword>
<evidence type="ECO:0000256" key="5">
    <source>
        <dbReference type="ARBA" id="ARBA00022679"/>
    </source>
</evidence>
<evidence type="ECO:0000259" key="11">
    <source>
        <dbReference type="PROSITE" id="PS50109"/>
    </source>
</evidence>
<dbReference type="SUPFAM" id="SSF47384">
    <property type="entry name" value="Homodimeric domain of signal transducing histidine kinase"/>
    <property type="match status" value="1"/>
</dbReference>
<dbReference type="STRING" id="1348114.OM33_17340"/>
<evidence type="ECO:0000256" key="8">
    <source>
        <dbReference type="ARBA" id="ARBA00022840"/>
    </source>
</evidence>
<keyword evidence="14" id="KW-1185">Reference proteome</keyword>
<protein>
    <recommendedName>
        <fullName evidence="3">histidine kinase</fullName>
        <ecNumber evidence="3">2.7.13.3</ecNumber>
    </recommendedName>
</protein>
<evidence type="ECO:0000313" key="14">
    <source>
        <dbReference type="Proteomes" id="UP000030341"/>
    </source>
</evidence>
<dbReference type="InterPro" id="IPR003594">
    <property type="entry name" value="HATPase_dom"/>
</dbReference>
<accession>A0A0A7EJP4</accession>
<keyword evidence="10" id="KW-0472">Membrane</keyword>
<dbReference type="PROSITE" id="PS50885">
    <property type="entry name" value="HAMP"/>
    <property type="match status" value="1"/>
</dbReference>
<dbReference type="InterPro" id="IPR050351">
    <property type="entry name" value="BphY/WalK/GraS-like"/>
</dbReference>
<dbReference type="InterPro" id="IPR003661">
    <property type="entry name" value="HisK_dim/P_dom"/>
</dbReference>
<dbReference type="Pfam" id="PF00512">
    <property type="entry name" value="HisKA"/>
    <property type="match status" value="1"/>
</dbReference>
<dbReference type="eggNOG" id="COG2205">
    <property type="taxonomic scope" value="Bacteria"/>
</dbReference>
<evidence type="ECO:0000256" key="2">
    <source>
        <dbReference type="ARBA" id="ARBA00004370"/>
    </source>
</evidence>
<dbReference type="PROSITE" id="PS50109">
    <property type="entry name" value="HIS_KIN"/>
    <property type="match status" value="1"/>
</dbReference>
<dbReference type="PANTHER" id="PTHR42878:SF7">
    <property type="entry name" value="SENSOR HISTIDINE KINASE GLRK"/>
    <property type="match status" value="1"/>
</dbReference>
<dbReference type="HOGENOM" id="CLU_000445_89_23_6"/>
<dbReference type="Gene3D" id="6.10.340.10">
    <property type="match status" value="1"/>
</dbReference>
<evidence type="ECO:0000313" key="13">
    <source>
        <dbReference type="EMBL" id="AIY66864.1"/>
    </source>
</evidence>
<dbReference type="SMART" id="SM00388">
    <property type="entry name" value="HisKA"/>
    <property type="match status" value="1"/>
</dbReference>
<evidence type="ECO:0000256" key="6">
    <source>
        <dbReference type="ARBA" id="ARBA00022741"/>
    </source>
</evidence>
<evidence type="ECO:0000256" key="9">
    <source>
        <dbReference type="ARBA" id="ARBA00023012"/>
    </source>
</evidence>
<dbReference type="InterPro" id="IPR003660">
    <property type="entry name" value="HAMP_dom"/>
</dbReference>
<dbReference type="EMBL" id="CP009889">
    <property type="protein sequence ID" value="AIY66864.1"/>
    <property type="molecule type" value="Genomic_DNA"/>
</dbReference>
<dbReference type="EC" id="2.7.13.3" evidence="3"/>
<dbReference type="PRINTS" id="PR00344">
    <property type="entry name" value="BCTRLSENSOR"/>
</dbReference>
<sequence length="451" mass="51382">MKRFFSQSLQKQALVAMLVGVLPIVLLTLWYAQSISYHQQETLLVYDENQELMLEFNAVKEAVSDIEKALRNNQLLESEQLQKSIEQKWQNTLTRIKILKSKLAGTDFVAKWQQTLINNIESADEFAKLVSQLNQFDALFDRNLDDRLAEKNSQFKALQTEFLIGLVFLLPILVIISSFLIFRICRQLNQVETVLSDVGRGKLETPIHLTGSYELQQLGTKLDWLRLELKRVQQQKETFLRHVTHELKTPLASINEGSSLLNSRLLGDITQKQSRILTIMEQSVGKLSRMIDDLLNYSAASHPESLQQLTQLTTLEEEINRHLSDTIEHHHVDVYWHINTSSTVPYLPCKLILTQLISNAIIHASHSVNVYITQNNNTIELNVIDDGAGIEPDDAHLLFQPFYQSKHSKNALGSGLGLAIVSECVKQLQGDIKWLENDPGANILITFPRQL</sequence>
<evidence type="ECO:0000256" key="10">
    <source>
        <dbReference type="SAM" id="Phobius"/>
    </source>
</evidence>
<keyword evidence="5" id="KW-0808">Transferase</keyword>
<keyword evidence="10" id="KW-1133">Transmembrane helix</keyword>
<evidence type="ECO:0000256" key="7">
    <source>
        <dbReference type="ARBA" id="ARBA00022777"/>
    </source>
</evidence>
<keyword evidence="4" id="KW-0597">Phosphoprotein</keyword>
<dbReference type="GO" id="GO:0000156">
    <property type="term" value="F:phosphorelay response regulator activity"/>
    <property type="evidence" value="ECO:0007669"/>
    <property type="project" value="TreeGrafter"/>
</dbReference>
<dbReference type="SMART" id="SM00387">
    <property type="entry name" value="HATPase_c"/>
    <property type="match status" value="1"/>
</dbReference>
<feature type="domain" description="HAMP" evidence="12">
    <location>
        <begin position="182"/>
        <end position="234"/>
    </location>
</feature>
<dbReference type="GO" id="GO:0000155">
    <property type="term" value="F:phosphorelay sensor kinase activity"/>
    <property type="evidence" value="ECO:0007669"/>
    <property type="project" value="InterPro"/>
</dbReference>
<dbReference type="Gene3D" id="1.10.287.130">
    <property type="match status" value="1"/>
</dbReference>
<organism evidence="13 14">
    <name type="scientific">Pseudoalteromonas piratica</name>
    <dbReference type="NCBI Taxonomy" id="1348114"/>
    <lineage>
        <taxon>Bacteria</taxon>
        <taxon>Pseudomonadati</taxon>
        <taxon>Pseudomonadota</taxon>
        <taxon>Gammaproteobacteria</taxon>
        <taxon>Alteromonadales</taxon>
        <taxon>Pseudoalteromonadaceae</taxon>
        <taxon>Pseudoalteromonas</taxon>
    </lineage>
</organism>